<name>A0A917V8P9_9HYPH</name>
<evidence type="ECO:0000256" key="1">
    <source>
        <dbReference type="SAM" id="MobiDB-lite"/>
    </source>
</evidence>
<dbReference type="AlphaFoldDB" id="A0A917V8P9"/>
<evidence type="ECO:0008006" key="4">
    <source>
        <dbReference type="Google" id="ProtNLM"/>
    </source>
</evidence>
<dbReference type="InterPro" id="IPR024747">
    <property type="entry name" value="Pyridox_Oxase-rel"/>
</dbReference>
<dbReference type="Proteomes" id="UP000600449">
    <property type="component" value="Unassembled WGS sequence"/>
</dbReference>
<protein>
    <recommendedName>
        <fullName evidence="4">Pyridoxamine 5'-phosphate oxidase family protein</fullName>
    </recommendedName>
</protein>
<feature type="region of interest" description="Disordered" evidence="1">
    <location>
        <begin position="1"/>
        <end position="20"/>
    </location>
</feature>
<evidence type="ECO:0000313" key="2">
    <source>
        <dbReference type="EMBL" id="GGK49580.1"/>
    </source>
</evidence>
<dbReference type="InterPro" id="IPR012349">
    <property type="entry name" value="Split_barrel_FMN-bd"/>
</dbReference>
<dbReference type="PANTHER" id="PTHR34071">
    <property type="entry name" value="5-NITROIMIDAZOLE ANTIBIOTICS RESISTANCE PROTEIN, NIMA-FAMILY-RELATED PROTEIN-RELATED"/>
    <property type="match status" value="1"/>
</dbReference>
<dbReference type="RefSeq" id="WP_188915109.1">
    <property type="nucleotide sequence ID" value="NZ_BMMF01000014.1"/>
</dbReference>
<evidence type="ECO:0000313" key="3">
    <source>
        <dbReference type="Proteomes" id="UP000600449"/>
    </source>
</evidence>
<comment type="caution">
    <text evidence="2">The sequence shown here is derived from an EMBL/GenBank/DDBJ whole genome shotgun (WGS) entry which is preliminary data.</text>
</comment>
<dbReference type="SUPFAM" id="SSF50475">
    <property type="entry name" value="FMN-binding split barrel"/>
    <property type="match status" value="1"/>
</dbReference>
<gene>
    <name evidence="2" type="ORF">GCM10011322_40760</name>
</gene>
<accession>A0A917V8P9</accession>
<keyword evidence="3" id="KW-1185">Reference proteome</keyword>
<dbReference type="Pfam" id="PF12900">
    <property type="entry name" value="Pyridox_ox_2"/>
    <property type="match status" value="1"/>
</dbReference>
<sequence>MDQIPSQPSPPASTRTSERKPAFARIRNAKRAVPERAAAYDLLDRSLYGHVGFVHEDRPMVIPMIYARDGDTLYLHGASKTRLVVLGRAAKLCLTVTHMDGIVVARSAFHHSMNYRGVVVHGTGRAVEGAEMDRALDLVTDHLLPGRTGEIRAMTAQERKATGVVALDVEEITMKVRTGPPIDDDEDLASNLWAGVVPILTRFGEPQPDAYTPAGAREPGSIAAAQEKFLPEPT</sequence>
<dbReference type="EMBL" id="BMMF01000014">
    <property type="protein sequence ID" value="GGK49580.1"/>
    <property type="molecule type" value="Genomic_DNA"/>
</dbReference>
<proteinExistence type="predicted"/>
<dbReference type="Gene3D" id="2.30.110.10">
    <property type="entry name" value="Electron Transport, Fmn-binding Protein, Chain A"/>
    <property type="match status" value="1"/>
</dbReference>
<reference evidence="2 3" key="1">
    <citation type="journal article" date="2014" name="Int. J. Syst. Evol. Microbiol.">
        <title>Complete genome sequence of Corynebacterium casei LMG S-19264T (=DSM 44701T), isolated from a smear-ripened cheese.</title>
        <authorList>
            <consortium name="US DOE Joint Genome Institute (JGI-PGF)"/>
            <person name="Walter F."/>
            <person name="Albersmeier A."/>
            <person name="Kalinowski J."/>
            <person name="Ruckert C."/>
        </authorList>
    </citation>
    <scope>NUCLEOTIDE SEQUENCE [LARGE SCALE GENOMIC DNA]</scope>
    <source>
        <strain evidence="2 3">CGMCC 1.9161</strain>
    </source>
</reference>
<organism evidence="2 3">
    <name type="scientific">Salinarimonas ramus</name>
    <dbReference type="NCBI Taxonomy" id="690164"/>
    <lineage>
        <taxon>Bacteria</taxon>
        <taxon>Pseudomonadati</taxon>
        <taxon>Pseudomonadota</taxon>
        <taxon>Alphaproteobacteria</taxon>
        <taxon>Hyphomicrobiales</taxon>
        <taxon>Salinarimonadaceae</taxon>
        <taxon>Salinarimonas</taxon>
    </lineage>
</organism>
<dbReference type="PANTHER" id="PTHR34071:SF2">
    <property type="entry name" value="FLAVIN-NUCLEOTIDE-BINDING PROTEIN"/>
    <property type="match status" value="1"/>
</dbReference>